<evidence type="ECO:0000313" key="1">
    <source>
        <dbReference type="EMBL" id="GAT65215.1"/>
    </source>
</evidence>
<dbReference type="PANTHER" id="PTHR34704:SF2">
    <property type="entry name" value="ATPASE"/>
    <property type="match status" value="1"/>
</dbReference>
<dbReference type="Proteomes" id="UP000077701">
    <property type="component" value="Unassembled WGS sequence"/>
</dbReference>
<dbReference type="InterPro" id="IPR027417">
    <property type="entry name" value="P-loop_NTPase"/>
</dbReference>
<sequence length="490" mass="54502">MPIMKPERIFDRDADWRALVSFVEHAVPEPALGVVSGRRRQGKTYLLTALAEETGGFYFGADESTGTEALRLFGAALARFTGAPAPIMFAGWDDALDHFFSLARERPIPLIIDEFPLLMKASPELPSILQRHLDRRWHVDREPCFARVLLCGSAMSVMGRLLAGQAPLRGRAGLELVVKPLRYRSAAAFWGADDPGLAALLHAVVGGTPAYGRQFVRNDTPGGPADFDDWVCRTVLNPQTPLFREARYLLAEEVEARDPGLYHSVLGAIAAGNATNGGIAAYVGRKSAEIAHPLHVLEDCQLIVKDRDLIQRKKPVYRIAEPLITFYQAVMRPRWAALELGEAERVWRGSKPRFLSQVVGPDFEQICRDWAILADDFFDEPPGEVGSALLVDHSRRENNKIQLDVVVMTPALLEERQRVLSLGEVKWDKVMGLGHLERLRRARDLLIAQGHRAEDAVLACYSGAGFDEDLRAEAHRDRQVLLVDLPILYG</sequence>
<dbReference type="EMBL" id="BDCX01000002">
    <property type="protein sequence ID" value="GAT65215.1"/>
    <property type="molecule type" value="Genomic_DNA"/>
</dbReference>
<dbReference type="SUPFAM" id="SSF52540">
    <property type="entry name" value="P-loop containing nucleoside triphosphate hydrolases"/>
    <property type="match status" value="1"/>
</dbReference>
<dbReference type="RefSeq" id="WP_231647169.1">
    <property type="nucleotide sequence ID" value="NZ_BDCX01000002.1"/>
</dbReference>
<reference evidence="1 2" key="1">
    <citation type="journal article" date="2016" name="Genome Announc.">
        <title>Draft Genome Sequence of Planomonospora sphaerica JCM9374, a Rare Actinomycete.</title>
        <authorList>
            <person name="Dohra H."/>
            <person name="Suzuki T."/>
            <person name="Inoue Y."/>
            <person name="Kodani S."/>
        </authorList>
    </citation>
    <scope>NUCLEOTIDE SEQUENCE [LARGE SCALE GENOMIC DNA]</scope>
    <source>
        <strain evidence="1 2">JCM 9374</strain>
    </source>
</reference>
<keyword evidence="2" id="KW-1185">Reference proteome</keyword>
<comment type="caution">
    <text evidence="1">The sequence shown here is derived from an EMBL/GenBank/DDBJ whole genome shotgun (WGS) entry which is preliminary data.</text>
</comment>
<dbReference type="PANTHER" id="PTHR34704">
    <property type="entry name" value="ATPASE"/>
    <property type="match status" value="1"/>
</dbReference>
<dbReference type="STRING" id="161355.PS9374_00847"/>
<name>A0A171BK28_9ACTN</name>
<organism evidence="1 2">
    <name type="scientific">Planomonospora sphaerica</name>
    <dbReference type="NCBI Taxonomy" id="161355"/>
    <lineage>
        <taxon>Bacteria</taxon>
        <taxon>Bacillati</taxon>
        <taxon>Actinomycetota</taxon>
        <taxon>Actinomycetes</taxon>
        <taxon>Streptosporangiales</taxon>
        <taxon>Streptosporangiaceae</taxon>
        <taxon>Planomonospora</taxon>
    </lineage>
</organism>
<dbReference type="AlphaFoldDB" id="A0A171BK28"/>
<accession>A0A171BK28</accession>
<gene>
    <name evidence="1" type="ORF">PS9374_00847</name>
</gene>
<protein>
    <submittedName>
        <fullName evidence="1">ATPase</fullName>
    </submittedName>
</protein>
<reference evidence="2" key="2">
    <citation type="submission" date="2016-04" db="EMBL/GenBank/DDBJ databases">
        <title>Planomonospora sphaerica JCM9374 whole genome shotgun sequence.</title>
        <authorList>
            <person name="Suzuki T."/>
            <person name="Dohra H."/>
            <person name="Kodani S."/>
        </authorList>
    </citation>
    <scope>NUCLEOTIDE SEQUENCE [LARGE SCALE GENOMIC DNA]</scope>
    <source>
        <strain evidence="2">JCM 9374</strain>
    </source>
</reference>
<proteinExistence type="predicted"/>
<evidence type="ECO:0000313" key="2">
    <source>
        <dbReference type="Proteomes" id="UP000077701"/>
    </source>
</evidence>
<dbReference type="Gene3D" id="3.40.50.300">
    <property type="entry name" value="P-loop containing nucleotide triphosphate hydrolases"/>
    <property type="match status" value="1"/>
</dbReference>